<dbReference type="AlphaFoldDB" id="A0A4R0HDA2"/>
<dbReference type="Proteomes" id="UP000292346">
    <property type="component" value="Unassembled WGS sequence"/>
</dbReference>
<protein>
    <submittedName>
        <fullName evidence="3">Uncharacterized protein</fullName>
    </submittedName>
</protein>
<keyword evidence="2" id="KW-0472">Membrane</keyword>
<dbReference type="EMBL" id="SJJZ01000002">
    <property type="protein sequence ID" value="TCC07948.1"/>
    <property type="molecule type" value="Genomic_DNA"/>
</dbReference>
<feature type="region of interest" description="Disordered" evidence="1">
    <location>
        <begin position="1"/>
        <end position="62"/>
    </location>
</feature>
<accession>A0A4R0HDA2</accession>
<sequence length="92" mass="9398">MPDEEQAGLQPPPPALPDGSMPTYGGHPLPGTADRESQSGSFGWGPHLDRFDQLDAADPGKPSAESTLLVVALIILGGVAVSVLVAALSVRV</sequence>
<dbReference type="RefSeq" id="WP_131338909.1">
    <property type="nucleotide sequence ID" value="NZ_SJJZ01000002.1"/>
</dbReference>
<comment type="caution">
    <text evidence="3">The sequence shown here is derived from an EMBL/GenBank/DDBJ whole genome shotgun (WGS) entry which is preliminary data.</text>
</comment>
<dbReference type="OrthoDB" id="3831430at2"/>
<proteinExistence type="predicted"/>
<keyword evidence="2" id="KW-0812">Transmembrane</keyword>
<evidence type="ECO:0000256" key="1">
    <source>
        <dbReference type="SAM" id="MobiDB-lite"/>
    </source>
</evidence>
<evidence type="ECO:0000256" key="2">
    <source>
        <dbReference type="SAM" id="Phobius"/>
    </source>
</evidence>
<feature type="transmembrane region" description="Helical" evidence="2">
    <location>
        <begin position="68"/>
        <end position="90"/>
    </location>
</feature>
<organism evidence="3 4">
    <name type="scientific">Kribbella soli</name>
    <dbReference type="NCBI Taxonomy" id="1124743"/>
    <lineage>
        <taxon>Bacteria</taxon>
        <taxon>Bacillati</taxon>
        <taxon>Actinomycetota</taxon>
        <taxon>Actinomycetes</taxon>
        <taxon>Propionibacteriales</taxon>
        <taxon>Kribbellaceae</taxon>
        <taxon>Kribbella</taxon>
    </lineage>
</organism>
<gene>
    <name evidence="3" type="ORF">E0H45_18610</name>
</gene>
<evidence type="ECO:0000313" key="4">
    <source>
        <dbReference type="Proteomes" id="UP000292346"/>
    </source>
</evidence>
<reference evidence="3 4" key="1">
    <citation type="submission" date="2019-02" db="EMBL/GenBank/DDBJ databases">
        <title>Kribbella capetownensis sp. nov. and Kribbella speibonae sp. nov., isolated from soil.</title>
        <authorList>
            <person name="Curtis S.M."/>
            <person name="Norton I."/>
            <person name="Everest G.J."/>
            <person name="Meyers P.R."/>
        </authorList>
    </citation>
    <scope>NUCLEOTIDE SEQUENCE [LARGE SCALE GENOMIC DNA]</scope>
    <source>
        <strain evidence="3 4">KCTC 29219</strain>
    </source>
</reference>
<keyword evidence="2" id="KW-1133">Transmembrane helix</keyword>
<keyword evidence="4" id="KW-1185">Reference proteome</keyword>
<evidence type="ECO:0000313" key="3">
    <source>
        <dbReference type="EMBL" id="TCC07948.1"/>
    </source>
</evidence>
<name>A0A4R0HDA2_9ACTN</name>